<evidence type="ECO:0000313" key="2">
    <source>
        <dbReference type="Proteomes" id="UP000276133"/>
    </source>
</evidence>
<organism evidence="1 2">
    <name type="scientific">Brachionus plicatilis</name>
    <name type="common">Marine rotifer</name>
    <name type="synonym">Brachionus muelleri</name>
    <dbReference type="NCBI Taxonomy" id="10195"/>
    <lineage>
        <taxon>Eukaryota</taxon>
        <taxon>Metazoa</taxon>
        <taxon>Spiralia</taxon>
        <taxon>Gnathifera</taxon>
        <taxon>Rotifera</taxon>
        <taxon>Eurotatoria</taxon>
        <taxon>Monogononta</taxon>
        <taxon>Pseudotrocha</taxon>
        <taxon>Ploima</taxon>
        <taxon>Brachionidae</taxon>
        <taxon>Brachionus</taxon>
    </lineage>
</organism>
<protein>
    <submittedName>
        <fullName evidence="1">Uncharacterized protein</fullName>
    </submittedName>
</protein>
<keyword evidence="2" id="KW-1185">Reference proteome</keyword>
<reference evidence="1 2" key="1">
    <citation type="journal article" date="2018" name="Sci. Rep.">
        <title>Genomic signatures of local adaptation to the degree of environmental predictability in rotifers.</title>
        <authorList>
            <person name="Franch-Gras L."/>
            <person name="Hahn C."/>
            <person name="Garcia-Roger E.M."/>
            <person name="Carmona M.J."/>
            <person name="Serra M."/>
            <person name="Gomez A."/>
        </authorList>
    </citation>
    <scope>NUCLEOTIDE SEQUENCE [LARGE SCALE GENOMIC DNA]</scope>
    <source>
        <strain evidence="1">HYR1</strain>
    </source>
</reference>
<dbReference type="EMBL" id="REGN01010229">
    <property type="protein sequence ID" value="RMZ99412.1"/>
    <property type="molecule type" value="Genomic_DNA"/>
</dbReference>
<proteinExistence type="predicted"/>
<dbReference type="Proteomes" id="UP000276133">
    <property type="component" value="Unassembled WGS sequence"/>
</dbReference>
<dbReference type="AlphaFoldDB" id="A0A3M7PK21"/>
<evidence type="ECO:0000313" key="1">
    <source>
        <dbReference type="EMBL" id="RMZ99412.1"/>
    </source>
</evidence>
<sequence>MSFEYQERALSGAGYLSEIEQAILRSSDPISVNESEEITVNGQRGIWANKAE</sequence>
<comment type="caution">
    <text evidence="1">The sequence shown here is derived from an EMBL/GenBank/DDBJ whole genome shotgun (WGS) entry which is preliminary data.</text>
</comment>
<accession>A0A3M7PK21</accession>
<feature type="non-terminal residue" evidence="1">
    <location>
        <position position="52"/>
    </location>
</feature>
<name>A0A3M7PK21_BRAPC</name>
<gene>
    <name evidence="1" type="ORF">BpHYR1_046756</name>
</gene>
<dbReference type="OrthoDB" id="10190601at2759"/>